<protein>
    <submittedName>
        <fullName evidence="3">Putative membrane protein</fullName>
    </submittedName>
</protein>
<name>A0A543NKJ7_9ACTN</name>
<keyword evidence="1" id="KW-1133">Transmembrane helix</keyword>
<evidence type="ECO:0000313" key="3">
    <source>
        <dbReference type="EMBL" id="TQN32393.1"/>
    </source>
</evidence>
<feature type="domain" description="SHOCT" evidence="2">
    <location>
        <begin position="46"/>
        <end position="69"/>
    </location>
</feature>
<dbReference type="RefSeq" id="WP_141923893.1">
    <property type="nucleotide sequence ID" value="NZ_VFQC01000001.1"/>
</dbReference>
<evidence type="ECO:0000259" key="2">
    <source>
        <dbReference type="Pfam" id="PF09851"/>
    </source>
</evidence>
<evidence type="ECO:0000256" key="1">
    <source>
        <dbReference type="SAM" id="Phobius"/>
    </source>
</evidence>
<dbReference type="Pfam" id="PF09851">
    <property type="entry name" value="SHOCT"/>
    <property type="match status" value="1"/>
</dbReference>
<dbReference type="OrthoDB" id="3748887at2"/>
<keyword evidence="1" id="KW-0812">Transmembrane</keyword>
<sequence>MGLPLLFSAVVVAVVLAVCVVSLSYAYRPGQASRPREQPAPDPAYAELRRRYAAGEISREEFLQRKIDLEE</sequence>
<proteinExistence type="predicted"/>
<reference evidence="3 4" key="1">
    <citation type="submission" date="2019-06" db="EMBL/GenBank/DDBJ databases">
        <title>Sequencing the genomes of 1000 actinobacteria strains.</title>
        <authorList>
            <person name="Klenk H.-P."/>
        </authorList>
    </citation>
    <scope>NUCLEOTIDE SEQUENCE [LARGE SCALE GENOMIC DNA]</scope>
    <source>
        <strain evidence="3 4">DSM 45015</strain>
    </source>
</reference>
<keyword evidence="4" id="KW-1185">Reference proteome</keyword>
<accession>A0A543NKJ7</accession>
<organism evidence="3 4">
    <name type="scientific">Haloactinospora alba</name>
    <dbReference type="NCBI Taxonomy" id="405555"/>
    <lineage>
        <taxon>Bacteria</taxon>
        <taxon>Bacillati</taxon>
        <taxon>Actinomycetota</taxon>
        <taxon>Actinomycetes</taxon>
        <taxon>Streptosporangiales</taxon>
        <taxon>Nocardiopsidaceae</taxon>
        <taxon>Haloactinospora</taxon>
    </lineage>
</organism>
<dbReference type="InterPro" id="IPR018649">
    <property type="entry name" value="SHOCT"/>
</dbReference>
<feature type="transmembrane region" description="Helical" evidence="1">
    <location>
        <begin position="6"/>
        <end position="27"/>
    </location>
</feature>
<keyword evidence="1" id="KW-0472">Membrane</keyword>
<dbReference type="Proteomes" id="UP000317422">
    <property type="component" value="Unassembled WGS sequence"/>
</dbReference>
<comment type="caution">
    <text evidence="3">The sequence shown here is derived from an EMBL/GenBank/DDBJ whole genome shotgun (WGS) entry which is preliminary data.</text>
</comment>
<dbReference type="EMBL" id="VFQC01000001">
    <property type="protein sequence ID" value="TQN32393.1"/>
    <property type="molecule type" value="Genomic_DNA"/>
</dbReference>
<evidence type="ECO:0000313" key="4">
    <source>
        <dbReference type="Proteomes" id="UP000317422"/>
    </source>
</evidence>
<gene>
    <name evidence="3" type="ORF">FHX37_2350</name>
</gene>
<dbReference type="AlphaFoldDB" id="A0A543NKJ7"/>